<accession>A0ABX5VD00</accession>
<dbReference type="Proteomes" id="UP000308889">
    <property type="component" value="Chromosome"/>
</dbReference>
<dbReference type="InterPro" id="IPR007160">
    <property type="entry name" value="DUF362"/>
</dbReference>
<proteinExistence type="predicted"/>
<evidence type="ECO:0000313" key="3">
    <source>
        <dbReference type="Proteomes" id="UP000308889"/>
    </source>
</evidence>
<organism evidence="2 3">
    <name type="scientific">Sutterella faecalis</name>
    <dbReference type="NCBI Taxonomy" id="2584944"/>
    <lineage>
        <taxon>Bacteria</taxon>
        <taxon>Pseudomonadati</taxon>
        <taxon>Pseudomonadota</taxon>
        <taxon>Betaproteobacteria</taxon>
        <taxon>Burkholderiales</taxon>
        <taxon>Sutterellaceae</taxon>
        <taxon>Sutterella</taxon>
    </lineage>
</organism>
<gene>
    <name evidence="2" type="ORF">FG381_00430</name>
</gene>
<protein>
    <submittedName>
        <fullName evidence="2">DUF362 domain-containing protein</fullName>
    </submittedName>
</protein>
<keyword evidence="3" id="KW-1185">Reference proteome</keyword>
<dbReference type="Pfam" id="PF04015">
    <property type="entry name" value="DUF362"/>
    <property type="match status" value="1"/>
</dbReference>
<feature type="domain" description="DUF362" evidence="1">
    <location>
        <begin position="42"/>
        <end position="186"/>
    </location>
</feature>
<name>A0ABX5VD00_9BURK</name>
<sequence>MLLCHGMASCGIRGRYTYCRAHSLERVRCSGWSMSLTQGVDFAPVDVLDRDDQYEKIPVTGGKELKEIEVPSALLHDYGGTIVLTNFKIPSFAGYTGAIKNIGIGLVSPDAKSIVHGPGYERSEGFYTRLADAAKGVKDRLGDRLISISIITGMHAERIGGATPRSGDLGILGSLDPTAADQAACDLVWGLKPEEARKLSLREKIDSGYLQLECLEGIGSGSRAYRLIRI</sequence>
<evidence type="ECO:0000313" key="2">
    <source>
        <dbReference type="EMBL" id="QDA53520.1"/>
    </source>
</evidence>
<dbReference type="EMBL" id="CP040882">
    <property type="protein sequence ID" value="QDA53520.1"/>
    <property type="molecule type" value="Genomic_DNA"/>
</dbReference>
<reference evidence="3" key="1">
    <citation type="submission" date="2019-06" db="EMBL/GenBank/DDBJ databases">
        <authorList>
            <person name="Oh B.S."/>
        </authorList>
    </citation>
    <scope>NUCLEOTIDE SEQUENCE [LARGE SCALE GENOMIC DNA]</scope>
    <source>
        <strain evidence="3">KGMB03119</strain>
    </source>
</reference>
<evidence type="ECO:0000259" key="1">
    <source>
        <dbReference type="Pfam" id="PF04015"/>
    </source>
</evidence>